<organism evidence="2 3">
    <name type="scientific">Knipowitschia caucasica</name>
    <name type="common">Caucasian dwarf goby</name>
    <name type="synonym">Pomatoschistus caucasicus</name>
    <dbReference type="NCBI Taxonomy" id="637954"/>
    <lineage>
        <taxon>Eukaryota</taxon>
        <taxon>Metazoa</taxon>
        <taxon>Chordata</taxon>
        <taxon>Craniata</taxon>
        <taxon>Vertebrata</taxon>
        <taxon>Euteleostomi</taxon>
        <taxon>Actinopterygii</taxon>
        <taxon>Neopterygii</taxon>
        <taxon>Teleostei</taxon>
        <taxon>Neoteleostei</taxon>
        <taxon>Acanthomorphata</taxon>
        <taxon>Gobiaria</taxon>
        <taxon>Gobiiformes</taxon>
        <taxon>Gobioidei</taxon>
        <taxon>Gobiidae</taxon>
        <taxon>Gobiinae</taxon>
        <taxon>Knipowitschia</taxon>
    </lineage>
</organism>
<keyword evidence="3" id="KW-1185">Reference proteome</keyword>
<feature type="compositionally biased region" description="Low complexity" evidence="1">
    <location>
        <begin position="41"/>
        <end position="53"/>
    </location>
</feature>
<feature type="region of interest" description="Disordered" evidence="1">
    <location>
        <begin position="75"/>
        <end position="107"/>
    </location>
</feature>
<accession>A0AAV2MFT3</accession>
<evidence type="ECO:0000313" key="2">
    <source>
        <dbReference type="EMBL" id="CAL1612065.1"/>
    </source>
</evidence>
<proteinExistence type="predicted"/>
<dbReference type="EMBL" id="OZ035829">
    <property type="protein sequence ID" value="CAL1612065.1"/>
    <property type="molecule type" value="Genomic_DNA"/>
</dbReference>
<name>A0AAV2MFT3_KNICA</name>
<dbReference type="AlphaFoldDB" id="A0AAV2MFT3"/>
<feature type="compositionally biased region" description="Basic residues" evidence="1">
    <location>
        <begin position="464"/>
        <end position="473"/>
    </location>
</feature>
<dbReference type="GO" id="GO:0071514">
    <property type="term" value="P:genomic imprinting"/>
    <property type="evidence" value="ECO:0007669"/>
    <property type="project" value="TreeGrafter"/>
</dbReference>
<feature type="compositionally biased region" description="Basic residues" evidence="1">
    <location>
        <begin position="400"/>
        <end position="411"/>
    </location>
</feature>
<feature type="compositionally biased region" description="Polar residues" evidence="1">
    <location>
        <begin position="335"/>
        <end position="351"/>
    </location>
</feature>
<sequence>MEKMRARKLVKSCARGWRVLCPQMCRGGFSSDLEQHLSSPQHSDAVAQSASSSSQSSHSLLERFLHDVLKHHPHSYGKSPCDLSKSKEQPPLGQREETPLAQTWASWQRARRGQQRGDFSSHHSSSTIEQVIRRYCYGEEDGSSSSSVHFSLPVSIETQTEWDLDLEQEDRARAPRSLPEVRSLLEVQVDVEEDYSQQLQWLLEAPENRRGFLELPVESVLPLPRLILPSFRGKSWAQIEEEDEARVLKLVQQFKTGVRTCYFDSESLARYGQRGYDQTPALLPLCEPDEDLEPRKRRRKRRYNYSRAARCQVVKLSRGTQTLQVSSAVALVPETTPSQEPQSRTPATQASVPGASGPDPQFPDQYSSVLCPLQPHTSILYLLCSPRGHASNASDGSPSPRRRRRPTRHLRSKVTYRRLPLVQFTVKPAAKPRCVRQLFRNLNPEFNTGPAPKAAPPPPTPRRAGLRNRTPHT</sequence>
<dbReference type="Proteomes" id="UP001497482">
    <property type="component" value="Chromosome 7"/>
</dbReference>
<protein>
    <submittedName>
        <fullName evidence="2">Uncharacterized protein</fullName>
    </submittedName>
</protein>
<dbReference type="PANTHER" id="PTHR21639:SF5">
    <property type="entry name" value="DBF4-TYPE ZINC FINGER-CONTAINING PROTEIN 2"/>
    <property type="match status" value="1"/>
</dbReference>
<dbReference type="InterPro" id="IPR038890">
    <property type="entry name" value="ZDBF2"/>
</dbReference>
<dbReference type="PANTHER" id="PTHR21639">
    <property type="entry name" value="DBF4-TYPE ZINC FINGER-CONTAINING PROTEIN 2"/>
    <property type="match status" value="1"/>
</dbReference>
<feature type="region of interest" description="Disordered" evidence="1">
    <location>
        <begin position="33"/>
        <end position="53"/>
    </location>
</feature>
<feature type="region of interest" description="Disordered" evidence="1">
    <location>
        <begin position="389"/>
        <end position="411"/>
    </location>
</feature>
<evidence type="ECO:0000256" key="1">
    <source>
        <dbReference type="SAM" id="MobiDB-lite"/>
    </source>
</evidence>
<evidence type="ECO:0000313" key="3">
    <source>
        <dbReference type="Proteomes" id="UP001497482"/>
    </source>
</evidence>
<reference evidence="2 3" key="1">
    <citation type="submission" date="2024-04" db="EMBL/GenBank/DDBJ databases">
        <authorList>
            <person name="Waldvogel A.-M."/>
            <person name="Schoenle A."/>
        </authorList>
    </citation>
    <scope>NUCLEOTIDE SEQUENCE [LARGE SCALE GENOMIC DNA]</scope>
</reference>
<feature type="compositionally biased region" description="Basic and acidic residues" evidence="1">
    <location>
        <begin position="84"/>
        <end position="98"/>
    </location>
</feature>
<gene>
    <name evidence="2" type="ORF">KC01_LOCUS38432</name>
</gene>
<feature type="region of interest" description="Disordered" evidence="1">
    <location>
        <begin position="333"/>
        <end position="368"/>
    </location>
</feature>
<feature type="region of interest" description="Disordered" evidence="1">
    <location>
        <begin position="443"/>
        <end position="473"/>
    </location>
</feature>